<evidence type="ECO:0000313" key="4">
    <source>
        <dbReference type="EMBL" id="KAG6471346.1"/>
    </source>
</evidence>
<dbReference type="SMART" id="SM00184">
    <property type="entry name" value="RING"/>
    <property type="match status" value="1"/>
</dbReference>
<keyword evidence="5" id="KW-1185">Reference proteome</keyword>
<evidence type="ECO:0000313" key="5">
    <source>
        <dbReference type="Proteomes" id="UP000734854"/>
    </source>
</evidence>
<accession>A0A8J5BFU2</accession>
<dbReference type="AlphaFoldDB" id="A0A8J5BFU2"/>
<dbReference type="InterPro" id="IPR001841">
    <property type="entry name" value="Znf_RING"/>
</dbReference>
<feature type="compositionally biased region" description="Low complexity" evidence="2">
    <location>
        <begin position="68"/>
        <end position="84"/>
    </location>
</feature>
<dbReference type="Proteomes" id="UP000734854">
    <property type="component" value="Unassembled WGS sequence"/>
</dbReference>
<dbReference type="InterPro" id="IPR051826">
    <property type="entry name" value="E3_ubiquitin-ligase_domain"/>
</dbReference>
<dbReference type="GO" id="GO:0008270">
    <property type="term" value="F:zinc ion binding"/>
    <property type="evidence" value="ECO:0007669"/>
    <property type="project" value="UniProtKB-KW"/>
</dbReference>
<dbReference type="GO" id="GO:0061630">
    <property type="term" value="F:ubiquitin protein ligase activity"/>
    <property type="evidence" value="ECO:0007669"/>
    <property type="project" value="TreeGrafter"/>
</dbReference>
<dbReference type="GO" id="GO:0006511">
    <property type="term" value="P:ubiquitin-dependent protein catabolic process"/>
    <property type="evidence" value="ECO:0007669"/>
    <property type="project" value="TreeGrafter"/>
</dbReference>
<keyword evidence="1" id="KW-0863">Zinc-finger</keyword>
<keyword evidence="1" id="KW-0479">Metal-binding</keyword>
<reference evidence="4 5" key="1">
    <citation type="submission" date="2020-08" db="EMBL/GenBank/DDBJ databases">
        <title>Plant Genome Project.</title>
        <authorList>
            <person name="Zhang R.-G."/>
        </authorList>
    </citation>
    <scope>NUCLEOTIDE SEQUENCE [LARGE SCALE GENOMIC DNA]</scope>
    <source>
        <tissue evidence="4">Rhizome</tissue>
    </source>
</reference>
<evidence type="ECO:0000259" key="3">
    <source>
        <dbReference type="PROSITE" id="PS50089"/>
    </source>
</evidence>
<comment type="caution">
    <text evidence="4">The sequence shown here is derived from an EMBL/GenBank/DDBJ whole genome shotgun (WGS) entry which is preliminary data.</text>
</comment>
<dbReference type="PANTHER" id="PTHR22765:SF348">
    <property type="entry name" value="OS09G0446275 PROTEIN"/>
    <property type="match status" value="1"/>
</dbReference>
<dbReference type="PANTHER" id="PTHR22765">
    <property type="entry name" value="RING FINGER AND PROTEASE ASSOCIATED DOMAIN-CONTAINING"/>
    <property type="match status" value="1"/>
</dbReference>
<feature type="domain" description="RING-type" evidence="3">
    <location>
        <begin position="121"/>
        <end position="162"/>
    </location>
</feature>
<proteinExistence type="predicted"/>
<dbReference type="PROSITE" id="PS50089">
    <property type="entry name" value="ZF_RING_2"/>
    <property type="match status" value="1"/>
</dbReference>
<organism evidence="4 5">
    <name type="scientific">Zingiber officinale</name>
    <name type="common">Ginger</name>
    <name type="synonym">Amomum zingiber</name>
    <dbReference type="NCBI Taxonomy" id="94328"/>
    <lineage>
        <taxon>Eukaryota</taxon>
        <taxon>Viridiplantae</taxon>
        <taxon>Streptophyta</taxon>
        <taxon>Embryophyta</taxon>
        <taxon>Tracheophyta</taxon>
        <taxon>Spermatophyta</taxon>
        <taxon>Magnoliopsida</taxon>
        <taxon>Liliopsida</taxon>
        <taxon>Zingiberales</taxon>
        <taxon>Zingiberaceae</taxon>
        <taxon>Zingiber</taxon>
    </lineage>
</organism>
<dbReference type="CDD" id="cd16454">
    <property type="entry name" value="RING-H2_PA-TM-RING"/>
    <property type="match status" value="1"/>
</dbReference>
<evidence type="ECO:0000256" key="1">
    <source>
        <dbReference type="PROSITE-ProRule" id="PRU00175"/>
    </source>
</evidence>
<protein>
    <recommendedName>
        <fullName evidence="3">RING-type domain-containing protein</fullName>
    </recommendedName>
</protein>
<dbReference type="Pfam" id="PF13639">
    <property type="entry name" value="zf-RING_2"/>
    <property type="match status" value="1"/>
</dbReference>
<sequence>MLPGVELARKRRMHNRLDGWARPPEPSPSARLPLSHRPSPSTAMGESALAARLRLAEKLQSMHGSHRPPTSSPSSSSSSSSSSTACGAAGRSVALGSAADAQESSRSGEALQRSRSRVEVCAVCLEEVQAQQRVTWLPCAHKYHTECLLPWLAARSQCPCCRTHVAALPLLS</sequence>
<dbReference type="EMBL" id="JACMSC010000020">
    <property type="protein sequence ID" value="KAG6471346.1"/>
    <property type="molecule type" value="Genomic_DNA"/>
</dbReference>
<dbReference type="OrthoDB" id="8062037at2759"/>
<keyword evidence="1" id="KW-0862">Zinc</keyword>
<gene>
    <name evidence="4" type="ORF">ZIOFF_068787</name>
</gene>
<name>A0A8J5BFU2_ZINOF</name>
<feature type="region of interest" description="Disordered" evidence="2">
    <location>
        <begin position="1"/>
        <end position="88"/>
    </location>
</feature>
<evidence type="ECO:0000256" key="2">
    <source>
        <dbReference type="SAM" id="MobiDB-lite"/>
    </source>
</evidence>